<dbReference type="EMBL" id="BAAACI010000002">
    <property type="protein sequence ID" value="GAA0770018.1"/>
    <property type="molecule type" value="Genomic_DNA"/>
</dbReference>
<feature type="transmembrane region" description="Helical" evidence="1">
    <location>
        <begin position="119"/>
        <end position="150"/>
    </location>
</feature>
<evidence type="ECO:0000256" key="1">
    <source>
        <dbReference type="SAM" id="Phobius"/>
    </source>
</evidence>
<evidence type="ECO:0000313" key="3">
    <source>
        <dbReference type="Proteomes" id="UP001501047"/>
    </source>
</evidence>
<dbReference type="RefSeq" id="WP_343824649.1">
    <property type="nucleotide sequence ID" value="NZ_BAAACI010000002.1"/>
</dbReference>
<feature type="transmembrane region" description="Helical" evidence="1">
    <location>
        <begin position="34"/>
        <end position="54"/>
    </location>
</feature>
<name>A0ABN1KLG3_CLOSU</name>
<feature type="transmembrane region" description="Helical" evidence="1">
    <location>
        <begin position="156"/>
        <end position="173"/>
    </location>
</feature>
<organism evidence="2 3">
    <name type="scientific">Clostridium subterminale</name>
    <dbReference type="NCBI Taxonomy" id="1550"/>
    <lineage>
        <taxon>Bacteria</taxon>
        <taxon>Bacillati</taxon>
        <taxon>Bacillota</taxon>
        <taxon>Clostridia</taxon>
        <taxon>Eubacteriales</taxon>
        <taxon>Clostridiaceae</taxon>
        <taxon>Clostridium</taxon>
    </lineage>
</organism>
<reference evidence="2 3" key="1">
    <citation type="journal article" date="2019" name="Int. J. Syst. Evol. Microbiol.">
        <title>The Global Catalogue of Microorganisms (GCM) 10K type strain sequencing project: providing services to taxonomists for standard genome sequencing and annotation.</title>
        <authorList>
            <consortium name="The Broad Institute Genomics Platform"/>
            <consortium name="The Broad Institute Genome Sequencing Center for Infectious Disease"/>
            <person name="Wu L."/>
            <person name="Ma J."/>
        </authorList>
    </citation>
    <scope>NUCLEOTIDE SEQUENCE [LARGE SCALE GENOMIC DNA]</scope>
    <source>
        <strain evidence="2 3">JCM 1417</strain>
    </source>
</reference>
<keyword evidence="3" id="KW-1185">Reference proteome</keyword>
<keyword evidence="1" id="KW-1133">Transmembrane helix</keyword>
<gene>
    <name evidence="2" type="ORF">GCM10008908_12190</name>
</gene>
<feature type="transmembrane region" description="Helical" evidence="1">
    <location>
        <begin position="185"/>
        <end position="203"/>
    </location>
</feature>
<feature type="transmembrane region" description="Helical" evidence="1">
    <location>
        <begin position="7"/>
        <end position="28"/>
    </location>
</feature>
<dbReference type="Pfam" id="PF05857">
    <property type="entry name" value="TraX"/>
    <property type="match status" value="1"/>
</dbReference>
<keyword evidence="1" id="KW-0472">Membrane</keyword>
<sequence length="234" mass="27048">MRKLDSFTLKIIAMIFMLMDHILTYIGTYGGVSIPIWFGYFGKSAAPIFFFLIVEGFFHTRSKNKYMLRLFAFSGVMLVVDYMLGIHNNIFLSLGLSVALLICIDKAKETRRNNENYIIWVMFSVIALALELFTEASLYGVSMILIFYFLREKKGVMALVYIISSILPVFTALGNGELFLESILVWDYQWMMVFAIIPILMYNGKLGINNKFTKWMFYCFYPIHLIAVVLIGRI</sequence>
<accession>A0ABN1KLG3</accession>
<proteinExistence type="predicted"/>
<evidence type="ECO:0000313" key="2">
    <source>
        <dbReference type="EMBL" id="GAA0770018.1"/>
    </source>
</evidence>
<comment type="caution">
    <text evidence="2">The sequence shown here is derived from an EMBL/GenBank/DDBJ whole genome shotgun (WGS) entry which is preliminary data.</text>
</comment>
<dbReference type="InterPro" id="IPR008875">
    <property type="entry name" value="TraX"/>
</dbReference>
<feature type="transmembrane region" description="Helical" evidence="1">
    <location>
        <begin position="66"/>
        <end position="84"/>
    </location>
</feature>
<feature type="transmembrane region" description="Helical" evidence="1">
    <location>
        <begin position="215"/>
        <end position="232"/>
    </location>
</feature>
<protein>
    <submittedName>
        <fullName evidence="2">TraX family protein</fullName>
    </submittedName>
</protein>
<dbReference type="Proteomes" id="UP001501047">
    <property type="component" value="Unassembled WGS sequence"/>
</dbReference>
<keyword evidence="1" id="KW-0812">Transmembrane</keyword>